<dbReference type="Gene3D" id="3.40.250.10">
    <property type="entry name" value="Rhodanese-like domain"/>
    <property type="match status" value="1"/>
</dbReference>
<dbReference type="RefSeq" id="WP_051598154.1">
    <property type="nucleotide sequence ID" value="NZ_AQQY01000010.1"/>
</dbReference>
<dbReference type="NCBIfam" id="NF008752">
    <property type="entry name" value="PRK11784.1-4"/>
    <property type="match status" value="1"/>
</dbReference>
<dbReference type="Pfam" id="PF26341">
    <property type="entry name" value="AAA_SelU"/>
    <property type="match status" value="1"/>
</dbReference>
<dbReference type="GO" id="GO:0002098">
    <property type="term" value="P:tRNA wobble uridine modification"/>
    <property type="evidence" value="ECO:0007669"/>
    <property type="project" value="InterPro"/>
</dbReference>
<feature type="domain" description="Rhodanese" evidence="2">
    <location>
        <begin position="19"/>
        <end position="135"/>
    </location>
</feature>
<dbReference type="Proteomes" id="UP000024836">
    <property type="component" value="Unassembled WGS sequence"/>
</dbReference>
<evidence type="ECO:0000313" key="4">
    <source>
        <dbReference type="Proteomes" id="UP000024836"/>
    </source>
</evidence>
<dbReference type="PATRIC" id="fig|1461693.3.peg.2780"/>
<dbReference type="InterPro" id="IPR001763">
    <property type="entry name" value="Rhodanese-like_dom"/>
</dbReference>
<dbReference type="GO" id="GO:0043828">
    <property type="term" value="F:tRNA 2-selenouridine synthase activity"/>
    <property type="evidence" value="ECO:0007669"/>
    <property type="project" value="InterPro"/>
</dbReference>
<dbReference type="NCBIfam" id="TIGR03167">
    <property type="entry name" value="tRNA_sel_U_synt"/>
    <property type="match status" value="1"/>
</dbReference>
<protein>
    <submittedName>
        <fullName evidence="3">tRNA 2-selenouridine synthase</fullName>
    </submittedName>
</protein>
<accession>A0A058ZI71</accession>
<dbReference type="Pfam" id="PF00581">
    <property type="entry name" value="Rhodanese"/>
    <property type="match status" value="1"/>
</dbReference>
<keyword evidence="1" id="KW-0711">Selenium</keyword>
<keyword evidence="4" id="KW-1185">Reference proteome</keyword>
<name>A0A058ZI71_9RHOB</name>
<evidence type="ECO:0000313" key="3">
    <source>
        <dbReference type="EMBL" id="KCV81243.1"/>
    </source>
</evidence>
<dbReference type="OrthoDB" id="9808735at2"/>
<dbReference type="PANTHER" id="PTHR30401">
    <property type="entry name" value="TRNA 2-SELENOURIDINE SYNTHASE"/>
    <property type="match status" value="1"/>
</dbReference>
<dbReference type="SMART" id="SM00450">
    <property type="entry name" value="RHOD"/>
    <property type="match status" value="1"/>
</dbReference>
<dbReference type="SUPFAM" id="SSF52821">
    <property type="entry name" value="Rhodanese/Cell cycle control phosphatase"/>
    <property type="match status" value="1"/>
</dbReference>
<dbReference type="AlphaFoldDB" id="A0A058ZI71"/>
<reference evidence="3 4" key="1">
    <citation type="submission" date="2013-04" db="EMBL/GenBank/DDBJ databases">
        <title>Shimia sp. 22II-S11-Z10 Genome Sequencing.</title>
        <authorList>
            <person name="Lai Q."/>
            <person name="Li G."/>
            <person name="Shao Z."/>
        </authorList>
    </citation>
    <scope>NUCLEOTIDE SEQUENCE [LARGE SCALE GENOMIC DNA]</scope>
    <source>
        <strain evidence="4">22II-S11-Z10</strain>
    </source>
</reference>
<proteinExistence type="predicted"/>
<comment type="caution">
    <text evidence="3">The sequence shown here is derived from an EMBL/GenBank/DDBJ whole genome shotgun (WGS) entry which is preliminary data.</text>
</comment>
<dbReference type="PANTHER" id="PTHR30401:SF0">
    <property type="entry name" value="TRNA 2-SELENOURIDINE SYNTHASE"/>
    <property type="match status" value="1"/>
</dbReference>
<dbReference type="STRING" id="1461693.ATO10_13719"/>
<sequence length="353" mass="38629">MPVTLASLNDLNSLPFDDIIDVRSPAEYAEDHIPGAISLPVLSNEERAKVGTIYSQVNPFEARKVGAALVAKNAARHIQESLADRPHGYRPLVYCWRGGQRSGSFSLILRQIGWRADTVEGGYRAYRRLVSHAMQSTPWPCPVVMLDGNTGTAKTALLHLAKLNGVQVLDLEGLANHRGSLFGACAGGQPSQKAFESALAQLQSNLDPARPMLVEAESSKVGKINLPPTIWGAMKTAPRIEVSASLDARAAYLTRAYGDVAQDQARLEEIIDALSDRHAADQIAAWKQMARAGQMQILAQELMQSHYDPRYTRQRARYEDRTIARLSLPGLAPDHLTDAAQQITRLVEGFTST</sequence>
<dbReference type="PROSITE" id="PS00380">
    <property type="entry name" value="RHODANESE_1"/>
    <property type="match status" value="1"/>
</dbReference>
<dbReference type="PROSITE" id="PS50206">
    <property type="entry name" value="RHODANESE_3"/>
    <property type="match status" value="1"/>
</dbReference>
<organism evidence="3 4">
    <name type="scientific">Actibacterium atlanticum</name>
    <dbReference type="NCBI Taxonomy" id="1461693"/>
    <lineage>
        <taxon>Bacteria</taxon>
        <taxon>Pseudomonadati</taxon>
        <taxon>Pseudomonadota</taxon>
        <taxon>Alphaproteobacteria</taxon>
        <taxon>Rhodobacterales</taxon>
        <taxon>Roseobacteraceae</taxon>
        <taxon>Actibacterium</taxon>
    </lineage>
</organism>
<dbReference type="NCBIfam" id="NF008750">
    <property type="entry name" value="PRK11784.1-2"/>
    <property type="match status" value="1"/>
</dbReference>
<gene>
    <name evidence="3" type="ORF">ATO10_13719</name>
</gene>
<dbReference type="eggNOG" id="COG2603">
    <property type="taxonomic scope" value="Bacteria"/>
</dbReference>
<dbReference type="InterPro" id="IPR001307">
    <property type="entry name" value="Thiosulphate_STrfase_CS"/>
</dbReference>
<evidence type="ECO:0000259" key="2">
    <source>
        <dbReference type="PROSITE" id="PS50206"/>
    </source>
</evidence>
<dbReference type="InterPro" id="IPR017582">
    <property type="entry name" value="SelU"/>
</dbReference>
<dbReference type="InterPro" id="IPR036873">
    <property type="entry name" value="Rhodanese-like_dom_sf"/>
</dbReference>
<dbReference type="EMBL" id="AQQY01000010">
    <property type="protein sequence ID" value="KCV81243.1"/>
    <property type="molecule type" value="Genomic_DNA"/>
</dbReference>
<dbReference type="InterPro" id="IPR058840">
    <property type="entry name" value="AAA_SelU"/>
</dbReference>
<dbReference type="GO" id="GO:0004792">
    <property type="term" value="F:thiosulfate-cyanide sulfurtransferase activity"/>
    <property type="evidence" value="ECO:0007669"/>
    <property type="project" value="InterPro"/>
</dbReference>
<evidence type="ECO:0000256" key="1">
    <source>
        <dbReference type="ARBA" id="ARBA00023266"/>
    </source>
</evidence>